<dbReference type="CDD" id="cd06587">
    <property type="entry name" value="VOC"/>
    <property type="match status" value="1"/>
</dbReference>
<evidence type="ECO:0000259" key="1">
    <source>
        <dbReference type="PROSITE" id="PS51819"/>
    </source>
</evidence>
<sequence length="135" mass="15822">MAAFNINFLDHVAIRVKNMNTSIDWYSNVMGLKKYQLEKWGEFPVFMLSGKTGVAIFPANVDDENLNQLSKNIKIDHFAFNVSNIDFKKAQEYLHSINEPFQFQDHHYFHSIYLKDPDNHTVELTTLVVDNTFYK</sequence>
<dbReference type="InterPro" id="IPR050383">
    <property type="entry name" value="GlyoxalaseI/FosfomycinResist"/>
</dbReference>
<dbReference type="Gene3D" id="3.10.180.10">
    <property type="entry name" value="2,3-Dihydroxybiphenyl 1,2-Dioxygenase, domain 1"/>
    <property type="match status" value="1"/>
</dbReference>
<dbReference type="InterPro" id="IPR004360">
    <property type="entry name" value="Glyas_Fos-R_dOase_dom"/>
</dbReference>
<accession>A0AA97HPG0</accession>
<evidence type="ECO:0000313" key="2">
    <source>
        <dbReference type="EMBL" id="WOD42602.1"/>
    </source>
</evidence>
<organism evidence="2 3">
    <name type="scientific">Hwangdonia lutea</name>
    <dbReference type="NCBI Taxonomy" id="3075823"/>
    <lineage>
        <taxon>Bacteria</taxon>
        <taxon>Pseudomonadati</taxon>
        <taxon>Bacteroidota</taxon>
        <taxon>Flavobacteriia</taxon>
        <taxon>Flavobacteriales</taxon>
        <taxon>Flavobacteriaceae</taxon>
        <taxon>Hwangdonia</taxon>
    </lineage>
</organism>
<reference evidence="3" key="1">
    <citation type="submission" date="2024-06" db="EMBL/GenBank/DDBJ databases">
        <title>Hwangdonia haimaensis gen. nov., sp. nov., a member of the family Flavobacteriaceae isolated from the haima cold seep.</title>
        <authorList>
            <person name="Li J."/>
        </authorList>
    </citation>
    <scope>NUCLEOTIDE SEQUENCE [LARGE SCALE GENOMIC DNA]</scope>
    <source>
        <strain evidence="3">SCSIO 19198</strain>
    </source>
</reference>
<dbReference type="PROSITE" id="PS51819">
    <property type="entry name" value="VOC"/>
    <property type="match status" value="1"/>
</dbReference>
<dbReference type="RefSeq" id="WP_316982331.1">
    <property type="nucleotide sequence ID" value="NZ_CP136521.1"/>
</dbReference>
<gene>
    <name evidence="2" type="ORF">RNZ46_11445</name>
</gene>
<dbReference type="InterPro" id="IPR029068">
    <property type="entry name" value="Glyas_Bleomycin-R_OHBP_Dase"/>
</dbReference>
<keyword evidence="3" id="KW-1185">Reference proteome</keyword>
<dbReference type="PANTHER" id="PTHR21366">
    <property type="entry name" value="GLYOXALASE FAMILY PROTEIN"/>
    <property type="match status" value="1"/>
</dbReference>
<dbReference type="Proteomes" id="UP001302486">
    <property type="component" value="Chromosome"/>
</dbReference>
<proteinExistence type="predicted"/>
<dbReference type="KEGG" id="hws:RNZ46_11445"/>
<dbReference type="InterPro" id="IPR037523">
    <property type="entry name" value="VOC_core"/>
</dbReference>
<dbReference type="Pfam" id="PF00903">
    <property type="entry name" value="Glyoxalase"/>
    <property type="match status" value="1"/>
</dbReference>
<protein>
    <submittedName>
        <fullName evidence="2">VOC family protein</fullName>
    </submittedName>
</protein>
<feature type="domain" description="VOC" evidence="1">
    <location>
        <begin position="8"/>
        <end position="127"/>
    </location>
</feature>
<dbReference type="SUPFAM" id="SSF54593">
    <property type="entry name" value="Glyoxalase/Bleomycin resistance protein/Dihydroxybiphenyl dioxygenase"/>
    <property type="match status" value="1"/>
</dbReference>
<dbReference type="PANTHER" id="PTHR21366:SF14">
    <property type="entry name" value="GLYOXALASE DOMAIN-CONTAINING PROTEIN 5"/>
    <property type="match status" value="1"/>
</dbReference>
<dbReference type="AlphaFoldDB" id="A0AA97HPG0"/>
<name>A0AA97HPG0_9FLAO</name>
<evidence type="ECO:0000313" key="3">
    <source>
        <dbReference type="Proteomes" id="UP001302486"/>
    </source>
</evidence>
<dbReference type="EMBL" id="CP136521">
    <property type="protein sequence ID" value="WOD42602.1"/>
    <property type="molecule type" value="Genomic_DNA"/>
</dbReference>